<dbReference type="Pfam" id="PF00694">
    <property type="entry name" value="Aconitase_C"/>
    <property type="match status" value="1"/>
</dbReference>
<dbReference type="InterPro" id="IPR033940">
    <property type="entry name" value="IPMI_Swivel"/>
</dbReference>
<evidence type="ECO:0000256" key="3">
    <source>
        <dbReference type="ARBA" id="ARBA00004729"/>
    </source>
</evidence>
<dbReference type="NCBIfam" id="NF002458">
    <property type="entry name" value="PRK01641.1"/>
    <property type="match status" value="1"/>
</dbReference>
<evidence type="ECO:0000256" key="8">
    <source>
        <dbReference type="ARBA" id="ARBA00022430"/>
    </source>
</evidence>
<proteinExistence type="inferred from homology"/>
<dbReference type="AlphaFoldDB" id="A0A931LT36"/>
<comment type="function">
    <text evidence="2">Catalyzes the isomerization between 2-isopropylmalate and 3-isopropylmalate, via the formation of 2-isopropylmaleate.</text>
</comment>
<feature type="domain" description="Aconitase A/isopropylmalate dehydratase small subunit swivel" evidence="14">
    <location>
        <begin position="1"/>
        <end position="122"/>
    </location>
</feature>
<comment type="caution">
    <text evidence="15">The sequence shown here is derived from an EMBL/GenBank/DDBJ whole genome shotgun (WGS) entry which is preliminary data.</text>
</comment>
<evidence type="ECO:0000256" key="4">
    <source>
        <dbReference type="ARBA" id="ARBA00009845"/>
    </source>
</evidence>
<dbReference type="SUPFAM" id="SSF52016">
    <property type="entry name" value="LeuD/IlvD-like"/>
    <property type="match status" value="1"/>
</dbReference>
<sequence length="197" mass="20787">MEPFQTHTGAIAVLDADNIDTDRIIPARFLSMVTRSGYGDLLFKDLRGPEFPLDQPAAQGASVLVVGTNFGCGSSREHAVWAIQQAGFRAVIARRTEASSGYSDIFRQNAANCGLLLIELPADAHAKLVAAGSGAMAAIDLVEQRVAVGGEEISFDIPGATKEALLGGLDLIGTTLIQEQDIADYEKADTRFVPLGG</sequence>
<dbReference type="GO" id="GO:0003861">
    <property type="term" value="F:3-isopropylmalate dehydratase activity"/>
    <property type="evidence" value="ECO:0007669"/>
    <property type="project" value="UniProtKB-EC"/>
</dbReference>
<dbReference type="NCBIfam" id="TIGR00171">
    <property type="entry name" value="leuD"/>
    <property type="match status" value="1"/>
</dbReference>
<name>A0A931LT36_FIMGI</name>
<evidence type="ECO:0000256" key="7">
    <source>
        <dbReference type="ARBA" id="ARBA00017233"/>
    </source>
</evidence>
<keyword evidence="10 15" id="KW-0456">Lyase</keyword>
<dbReference type="GO" id="GO:0009098">
    <property type="term" value="P:L-leucine biosynthetic process"/>
    <property type="evidence" value="ECO:0007669"/>
    <property type="project" value="UniProtKB-KW"/>
</dbReference>
<gene>
    <name evidence="15" type="primary">leuD</name>
    <name evidence="15" type="ORF">HYR64_01050</name>
</gene>
<dbReference type="PANTHER" id="PTHR43345">
    <property type="entry name" value="3-ISOPROPYLMALATE DEHYDRATASE SMALL SUBUNIT 2-RELATED-RELATED"/>
    <property type="match status" value="1"/>
</dbReference>
<evidence type="ECO:0000256" key="13">
    <source>
        <dbReference type="ARBA" id="ARBA00033368"/>
    </source>
</evidence>
<dbReference type="CDD" id="cd01577">
    <property type="entry name" value="IPMI_Swivel"/>
    <property type="match status" value="1"/>
</dbReference>
<keyword evidence="8" id="KW-0432">Leucine biosynthesis</keyword>
<evidence type="ECO:0000256" key="11">
    <source>
        <dbReference type="ARBA" id="ARBA00023304"/>
    </source>
</evidence>
<organism evidence="15 16">
    <name type="scientific">Fimbriimonas ginsengisoli</name>
    <dbReference type="NCBI Taxonomy" id="1005039"/>
    <lineage>
        <taxon>Bacteria</taxon>
        <taxon>Bacillati</taxon>
        <taxon>Armatimonadota</taxon>
        <taxon>Fimbriimonadia</taxon>
        <taxon>Fimbriimonadales</taxon>
        <taxon>Fimbriimonadaceae</taxon>
        <taxon>Fimbriimonas</taxon>
    </lineage>
</organism>
<comment type="pathway">
    <text evidence="3">Amino-acid biosynthesis; L-leucine biosynthesis; L-leucine from 3-methyl-2-oxobutanoate: step 2/4.</text>
</comment>
<protein>
    <recommendedName>
        <fullName evidence="7">3-isopropylmalate dehydratase small subunit</fullName>
        <ecNumber evidence="6">4.2.1.33</ecNumber>
    </recommendedName>
    <alternativeName>
        <fullName evidence="12">Alpha-IPM isomerase</fullName>
    </alternativeName>
    <alternativeName>
        <fullName evidence="13">Isopropylmalate isomerase</fullName>
    </alternativeName>
</protein>
<dbReference type="InterPro" id="IPR015928">
    <property type="entry name" value="Aconitase/3IPM_dehydase_swvl"/>
</dbReference>
<dbReference type="Gene3D" id="3.20.19.10">
    <property type="entry name" value="Aconitase, domain 4"/>
    <property type="match status" value="1"/>
</dbReference>
<keyword evidence="11" id="KW-0100">Branched-chain amino acid biosynthesis</keyword>
<accession>A0A931LT36</accession>
<comment type="similarity">
    <text evidence="4">Belongs to the LeuD family. LeuD type 1 subfamily.</text>
</comment>
<evidence type="ECO:0000313" key="15">
    <source>
        <dbReference type="EMBL" id="MBI1755679.1"/>
    </source>
</evidence>
<dbReference type="PANTHER" id="PTHR43345:SF5">
    <property type="entry name" value="3-ISOPROPYLMALATE DEHYDRATASE SMALL SUBUNIT"/>
    <property type="match status" value="1"/>
</dbReference>
<comment type="catalytic activity">
    <reaction evidence="1">
        <text>(2R,3S)-3-isopropylmalate = (2S)-2-isopropylmalate</text>
        <dbReference type="Rhea" id="RHEA:32287"/>
        <dbReference type="ChEBI" id="CHEBI:1178"/>
        <dbReference type="ChEBI" id="CHEBI:35121"/>
        <dbReference type="EC" id="4.2.1.33"/>
    </reaction>
</comment>
<evidence type="ECO:0000256" key="2">
    <source>
        <dbReference type="ARBA" id="ARBA00002695"/>
    </source>
</evidence>
<evidence type="ECO:0000313" key="16">
    <source>
        <dbReference type="Proteomes" id="UP000727962"/>
    </source>
</evidence>
<dbReference type="InterPro" id="IPR004431">
    <property type="entry name" value="3-IsopropMal_deHydase_ssu"/>
</dbReference>
<dbReference type="Proteomes" id="UP000727962">
    <property type="component" value="Unassembled WGS sequence"/>
</dbReference>
<evidence type="ECO:0000256" key="5">
    <source>
        <dbReference type="ARBA" id="ARBA00011271"/>
    </source>
</evidence>
<dbReference type="EC" id="4.2.1.33" evidence="6"/>
<dbReference type="EMBL" id="JACOSL010000006">
    <property type="protein sequence ID" value="MBI1755679.1"/>
    <property type="molecule type" value="Genomic_DNA"/>
</dbReference>
<dbReference type="InterPro" id="IPR000573">
    <property type="entry name" value="AconitaseA/IPMdHydase_ssu_swvl"/>
</dbReference>
<comment type="subunit">
    <text evidence="5">Heterodimer of LeuC and LeuD.</text>
</comment>
<evidence type="ECO:0000256" key="1">
    <source>
        <dbReference type="ARBA" id="ARBA00000491"/>
    </source>
</evidence>
<reference evidence="15" key="1">
    <citation type="submission" date="2020-07" db="EMBL/GenBank/DDBJ databases">
        <title>Huge and variable diversity of episymbiotic CPR bacteria and DPANN archaea in groundwater ecosystems.</title>
        <authorList>
            <person name="He C.Y."/>
            <person name="Keren R."/>
            <person name="Whittaker M."/>
            <person name="Farag I.F."/>
            <person name="Doudna J."/>
            <person name="Cate J.H.D."/>
            <person name="Banfield J.F."/>
        </authorList>
    </citation>
    <scope>NUCLEOTIDE SEQUENCE</scope>
    <source>
        <strain evidence="15">NC_groundwater_17_Pr7_B-0.1um_64_12</strain>
    </source>
</reference>
<evidence type="ECO:0000256" key="12">
    <source>
        <dbReference type="ARBA" id="ARBA00031631"/>
    </source>
</evidence>
<evidence type="ECO:0000256" key="9">
    <source>
        <dbReference type="ARBA" id="ARBA00022605"/>
    </source>
</evidence>
<evidence type="ECO:0000256" key="6">
    <source>
        <dbReference type="ARBA" id="ARBA00011998"/>
    </source>
</evidence>
<dbReference type="InterPro" id="IPR050075">
    <property type="entry name" value="LeuD"/>
</dbReference>
<evidence type="ECO:0000259" key="14">
    <source>
        <dbReference type="Pfam" id="PF00694"/>
    </source>
</evidence>
<evidence type="ECO:0000256" key="10">
    <source>
        <dbReference type="ARBA" id="ARBA00023239"/>
    </source>
</evidence>
<dbReference type="GO" id="GO:0009316">
    <property type="term" value="C:3-isopropylmalate dehydratase complex"/>
    <property type="evidence" value="ECO:0007669"/>
    <property type="project" value="InterPro"/>
</dbReference>
<keyword evidence="9" id="KW-0028">Amino-acid biosynthesis</keyword>